<evidence type="ECO:0000259" key="5">
    <source>
        <dbReference type="SMART" id="SM00470"/>
    </source>
</evidence>
<dbReference type="Proteomes" id="UP000597761">
    <property type="component" value="Unassembled WGS sequence"/>
</dbReference>
<evidence type="ECO:0000256" key="4">
    <source>
        <dbReference type="SAM" id="MobiDB-lite"/>
    </source>
</evidence>
<evidence type="ECO:0000313" key="6">
    <source>
        <dbReference type="EMBL" id="GGC79042.1"/>
    </source>
</evidence>
<sequence length="555" mass="57707">MAERRRGLGRGLGALIPSAPQESEVSTPAEPAAPPPSAETGAADHAGSGESGTSTGSGSRVDVGSERRAAVPVAAEVPTDAVSTDGTPTDAVASITVSSDAVSSKTVSGGTGAVNSAPIDRAPAQDPAATTSERPAADDADSGDAAARATTSPAASTGRPARGGGARPKRPVDVFFDGAPVSPGDDEDRPADRGNAAGSGGGSQTSRGRGGRRSVSAEAMEHALARGSRGGRTLGARSDSAASGGDGPQELDARIDDAPLSTPVDKSGETTRDDEDQVSRETLVEVPGAVFAEIPVVEIQPNSRQPRSVFDEDEMAELVHSIRTIGVLQPIVVRRRALGGGYELVMGERRWRATQRAGLETIPAIVRSTDDTDMLRDALLENLHRSQLNPLEEAAAYQQLLDDFAATHDELASSIGRSRPQISNTLRLLQLPPLVQRRVAAGVLSAGHARALLSLADAGEIEKLAQRIVSEGMSVRATEEAVALSDGLKRSPRNPSARNTVRHERLDYLANSLSDYLDTSVKVSLGARKGKVSIEFGSVEDLNRIIDLISPDARQ</sequence>
<dbReference type="Gene3D" id="1.10.10.2830">
    <property type="match status" value="1"/>
</dbReference>
<evidence type="ECO:0000256" key="2">
    <source>
        <dbReference type="ARBA" id="ARBA00022829"/>
    </source>
</evidence>
<comment type="caution">
    <text evidence="6">The sequence shown here is derived from an EMBL/GenBank/DDBJ whole genome shotgun (WGS) entry which is preliminary data.</text>
</comment>
<keyword evidence="3" id="KW-0238">DNA-binding</keyword>
<feature type="compositionally biased region" description="Low complexity" evidence="4">
    <location>
        <begin position="143"/>
        <end position="160"/>
    </location>
</feature>
<evidence type="ECO:0000256" key="1">
    <source>
        <dbReference type="ARBA" id="ARBA00006295"/>
    </source>
</evidence>
<dbReference type="InterPro" id="IPR003115">
    <property type="entry name" value="ParB_N"/>
</dbReference>
<dbReference type="NCBIfam" id="TIGR00180">
    <property type="entry name" value="parB_part"/>
    <property type="match status" value="1"/>
</dbReference>
<feature type="compositionally biased region" description="Basic and acidic residues" evidence="4">
    <location>
        <begin position="266"/>
        <end position="279"/>
    </location>
</feature>
<organism evidence="6 7">
    <name type="scientific">Tersicoccus solisilvae</name>
    <dbReference type="NCBI Taxonomy" id="1882339"/>
    <lineage>
        <taxon>Bacteria</taxon>
        <taxon>Bacillati</taxon>
        <taxon>Actinomycetota</taxon>
        <taxon>Actinomycetes</taxon>
        <taxon>Micrococcales</taxon>
        <taxon>Micrococcaceae</taxon>
        <taxon>Tersicoccus</taxon>
    </lineage>
</organism>
<feature type="compositionally biased region" description="Polar residues" evidence="4">
    <location>
        <begin position="95"/>
        <end position="108"/>
    </location>
</feature>
<dbReference type="PANTHER" id="PTHR33375:SF1">
    <property type="entry name" value="CHROMOSOME-PARTITIONING PROTEIN PARB-RELATED"/>
    <property type="match status" value="1"/>
</dbReference>
<comment type="similarity">
    <text evidence="1">Belongs to the ParB family.</text>
</comment>
<proteinExistence type="inferred from homology"/>
<dbReference type="SUPFAM" id="SSF109709">
    <property type="entry name" value="KorB DNA-binding domain-like"/>
    <property type="match status" value="1"/>
</dbReference>
<dbReference type="Pfam" id="PF23552">
    <property type="entry name" value="ParB_C"/>
    <property type="match status" value="1"/>
</dbReference>
<dbReference type="InterPro" id="IPR036086">
    <property type="entry name" value="ParB/Sulfiredoxin_sf"/>
</dbReference>
<dbReference type="InterPro" id="IPR004437">
    <property type="entry name" value="ParB/RepB/Spo0J"/>
</dbReference>
<feature type="domain" description="ParB-like N-terminal" evidence="5">
    <location>
        <begin position="292"/>
        <end position="383"/>
    </location>
</feature>
<dbReference type="EMBL" id="BMJI01000001">
    <property type="protein sequence ID" value="GGC79042.1"/>
    <property type="molecule type" value="Genomic_DNA"/>
</dbReference>
<dbReference type="Gene3D" id="3.90.1530.30">
    <property type="match status" value="1"/>
</dbReference>
<dbReference type="CDD" id="cd16393">
    <property type="entry name" value="SPO0J_N"/>
    <property type="match status" value="1"/>
</dbReference>
<dbReference type="InterPro" id="IPR057240">
    <property type="entry name" value="ParB_dimer_C"/>
</dbReference>
<dbReference type="PANTHER" id="PTHR33375">
    <property type="entry name" value="CHROMOSOME-PARTITIONING PROTEIN PARB-RELATED"/>
    <property type="match status" value="1"/>
</dbReference>
<dbReference type="Pfam" id="PF17762">
    <property type="entry name" value="HTH_ParB"/>
    <property type="match status" value="1"/>
</dbReference>
<feature type="region of interest" description="Disordered" evidence="4">
    <location>
        <begin position="1"/>
        <end position="279"/>
    </location>
</feature>
<keyword evidence="2" id="KW-0159">Chromosome partition</keyword>
<keyword evidence="7" id="KW-1185">Reference proteome</keyword>
<evidence type="ECO:0000313" key="7">
    <source>
        <dbReference type="Proteomes" id="UP000597761"/>
    </source>
</evidence>
<gene>
    <name evidence="6" type="ORF">GCM10011512_02100</name>
</gene>
<dbReference type="InterPro" id="IPR041468">
    <property type="entry name" value="HTH_ParB/Spo0J"/>
</dbReference>
<dbReference type="Pfam" id="PF02195">
    <property type="entry name" value="ParB_N"/>
    <property type="match status" value="1"/>
</dbReference>
<dbReference type="SMART" id="SM00470">
    <property type="entry name" value="ParB"/>
    <property type="match status" value="1"/>
</dbReference>
<protein>
    <recommendedName>
        <fullName evidence="5">ParB-like N-terminal domain-containing protein</fullName>
    </recommendedName>
</protein>
<dbReference type="SUPFAM" id="SSF110849">
    <property type="entry name" value="ParB/Sulfiredoxin"/>
    <property type="match status" value="1"/>
</dbReference>
<name>A0ABQ1NJX2_9MICC</name>
<evidence type="ECO:0000256" key="3">
    <source>
        <dbReference type="ARBA" id="ARBA00023125"/>
    </source>
</evidence>
<dbReference type="InterPro" id="IPR050336">
    <property type="entry name" value="Chromosome_partition/occlusion"/>
</dbReference>
<accession>A0ABQ1NJX2</accession>
<reference evidence="7" key="1">
    <citation type="journal article" date="2019" name="Int. J. Syst. Evol. Microbiol.">
        <title>The Global Catalogue of Microorganisms (GCM) 10K type strain sequencing project: providing services to taxonomists for standard genome sequencing and annotation.</title>
        <authorList>
            <consortium name="The Broad Institute Genomics Platform"/>
            <consortium name="The Broad Institute Genome Sequencing Center for Infectious Disease"/>
            <person name="Wu L."/>
            <person name="Ma J."/>
        </authorList>
    </citation>
    <scope>NUCLEOTIDE SEQUENCE [LARGE SCALE GENOMIC DNA]</scope>
    <source>
        <strain evidence="7">CGMCC 1.15480</strain>
    </source>
</reference>